<dbReference type="PANTHER" id="PTHR32282">
    <property type="entry name" value="BINDING PROTEIN TRANSPEPTIDASE, PUTATIVE-RELATED"/>
    <property type="match status" value="1"/>
</dbReference>
<reference evidence="4 5" key="1">
    <citation type="submission" date="2023-12" db="EMBL/GenBank/DDBJ databases">
        <title>Blastococcus brunescens sp. nov., an actonobacterium isolated from sandstone collected in sahara desert.</title>
        <authorList>
            <person name="Gtari M."/>
            <person name="Ghodhbane F."/>
        </authorList>
    </citation>
    <scope>NUCLEOTIDE SEQUENCE [LARGE SCALE GENOMIC DNA]</scope>
    <source>
        <strain evidence="4 5">BMG 8361</strain>
    </source>
</reference>
<dbReference type="InterPro" id="IPR036950">
    <property type="entry name" value="PBP_transglycosylase"/>
</dbReference>
<dbReference type="InterPro" id="IPR023346">
    <property type="entry name" value="Lysozyme-like_dom_sf"/>
</dbReference>
<feature type="domain" description="Glycosyl transferase family 51" evidence="3">
    <location>
        <begin position="4"/>
        <end position="172"/>
    </location>
</feature>
<name>A0ABZ1B0N6_9ACTN</name>
<keyword evidence="1" id="KW-0808">Transferase</keyword>
<evidence type="ECO:0000256" key="1">
    <source>
        <dbReference type="ARBA" id="ARBA00022679"/>
    </source>
</evidence>
<evidence type="ECO:0000313" key="5">
    <source>
        <dbReference type="Proteomes" id="UP001324287"/>
    </source>
</evidence>
<keyword evidence="5" id="KW-1185">Reference proteome</keyword>
<dbReference type="EMBL" id="CP141261">
    <property type="protein sequence ID" value="WRL64376.1"/>
    <property type="molecule type" value="Genomic_DNA"/>
</dbReference>
<dbReference type="PANTHER" id="PTHR32282:SF33">
    <property type="entry name" value="PEPTIDOGLYCAN GLYCOSYLTRANSFERASE"/>
    <property type="match status" value="1"/>
</dbReference>
<dbReference type="Proteomes" id="UP001324287">
    <property type="component" value="Chromosome"/>
</dbReference>
<dbReference type="RefSeq" id="WP_324275703.1">
    <property type="nucleotide sequence ID" value="NZ_CP141261.1"/>
</dbReference>
<feature type="compositionally biased region" description="Low complexity" evidence="2">
    <location>
        <begin position="194"/>
        <end position="219"/>
    </location>
</feature>
<proteinExistence type="predicted"/>
<gene>
    <name evidence="4" type="ORF">U6N30_00465</name>
</gene>
<evidence type="ECO:0000313" key="4">
    <source>
        <dbReference type="EMBL" id="WRL64376.1"/>
    </source>
</evidence>
<protein>
    <submittedName>
        <fullName evidence="4">Biosynthetic peptidoglycan transglycosylase</fullName>
    </submittedName>
</protein>
<dbReference type="SUPFAM" id="SSF53955">
    <property type="entry name" value="Lysozyme-like"/>
    <property type="match status" value="1"/>
</dbReference>
<evidence type="ECO:0000259" key="3">
    <source>
        <dbReference type="Pfam" id="PF00912"/>
    </source>
</evidence>
<dbReference type="InterPro" id="IPR050396">
    <property type="entry name" value="Glycosyltr_51/Transpeptidase"/>
</dbReference>
<dbReference type="InterPro" id="IPR001264">
    <property type="entry name" value="Glyco_trans_51"/>
</dbReference>
<accession>A0ABZ1B0N6</accession>
<evidence type="ECO:0000256" key="2">
    <source>
        <dbReference type="SAM" id="MobiDB-lite"/>
    </source>
</evidence>
<feature type="region of interest" description="Disordered" evidence="2">
    <location>
        <begin position="189"/>
        <end position="219"/>
    </location>
</feature>
<dbReference type="Pfam" id="PF00912">
    <property type="entry name" value="Transgly"/>
    <property type="match status" value="1"/>
</dbReference>
<organism evidence="4 5">
    <name type="scientific">Blastococcus brunescens</name>
    <dbReference type="NCBI Taxonomy" id="1564165"/>
    <lineage>
        <taxon>Bacteria</taxon>
        <taxon>Bacillati</taxon>
        <taxon>Actinomycetota</taxon>
        <taxon>Actinomycetes</taxon>
        <taxon>Geodermatophilales</taxon>
        <taxon>Geodermatophilaceae</taxon>
        <taxon>Blastococcus</taxon>
    </lineage>
</organism>
<sequence>MPGEAIAPVMKDALVAIEDARFFDHEGVDGKGLGRALVRNVVAGEVVEGGSTLTQQLVKQIRLQTADATDEREAAIEQTLGRKLREAQIALGLERNFSKDEILTRYLNRVYFGAGAYGVHAAAETYFDVTPDALTVAQAATLAGLVQSPTRYDPFVAPDRATERRDVVIGRMLELGMVDQAAADEARRAPVTLTPGQGPRGAAPRPPSARSSATTCSAT</sequence>
<dbReference type="Gene3D" id="1.10.3810.10">
    <property type="entry name" value="Biosynthetic peptidoglycan transglycosylase-like"/>
    <property type="match status" value="1"/>
</dbReference>